<dbReference type="GO" id="GO:0042953">
    <property type="term" value="P:lipoprotein transport"/>
    <property type="evidence" value="ECO:0007669"/>
    <property type="project" value="InterPro"/>
</dbReference>
<accession>A0A381R637</accession>
<dbReference type="AlphaFoldDB" id="A0A381R637"/>
<keyword evidence="5 7" id="KW-1133">Transmembrane helix</keyword>
<dbReference type="EMBL" id="UINC01001617">
    <property type="protein sequence ID" value="SUZ85043.1"/>
    <property type="molecule type" value="Genomic_DNA"/>
</dbReference>
<name>A0A381R637_9ZZZZ</name>
<dbReference type="PANTHER" id="PTHR30489">
    <property type="entry name" value="LIPOPROTEIN-RELEASING SYSTEM TRANSMEMBRANE PROTEIN LOLE"/>
    <property type="match status" value="1"/>
</dbReference>
<dbReference type="InterPro" id="IPR051447">
    <property type="entry name" value="Lipoprotein-release_system"/>
</dbReference>
<gene>
    <name evidence="10" type="ORF">METZ01_LOCUS37897</name>
</gene>
<protein>
    <recommendedName>
        <fullName evidence="11">ABC3 transporter permease protein domain-containing protein</fullName>
    </recommendedName>
</protein>
<feature type="transmembrane region" description="Helical" evidence="7">
    <location>
        <begin position="25"/>
        <end position="51"/>
    </location>
</feature>
<evidence type="ECO:0000256" key="7">
    <source>
        <dbReference type="SAM" id="Phobius"/>
    </source>
</evidence>
<organism evidence="10">
    <name type="scientific">marine metagenome</name>
    <dbReference type="NCBI Taxonomy" id="408172"/>
    <lineage>
        <taxon>unclassified sequences</taxon>
        <taxon>metagenomes</taxon>
        <taxon>ecological metagenomes</taxon>
    </lineage>
</organism>
<dbReference type="GO" id="GO:0044874">
    <property type="term" value="P:lipoprotein localization to outer membrane"/>
    <property type="evidence" value="ECO:0007669"/>
    <property type="project" value="TreeGrafter"/>
</dbReference>
<evidence type="ECO:0000256" key="2">
    <source>
        <dbReference type="ARBA" id="ARBA00022448"/>
    </source>
</evidence>
<keyword evidence="6 7" id="KW-0472">Membrane</keyword>
<evidence type="ECO:0000256" key="1">
    <source>
        <dbReference type="ARBA" id="ARBA00004651"/>
    </source>
</evidence>
<evidence type="ECO:0000259" key="9">
    <source>
        <dbReference type="Pfam" id="PF12704"/>
    </source>
</evidence>
<dbReference type="PANTHER" id="PTHR30489:SF0">
    <property type="entry name" value="LIPOPROTEIN-RELEASING SYSTEM TRANSMEMBRANE PROTEIN LOLE"/>
    <property type="match status" value="1"/>
</dbReference>
<evidence type="ECO:0000259" key="8">
    <source>
        <dbReference type="Pfam" id="PF02687"/>
    </source>
</evidence>
<feature type="transmembrane region" description="Helical" evidence="7">
    <location>
        <begin position="274"/>
        <end position="298"/>
    </location>
</feature>
<dbReference type="GO" id="GO:0098797">
    <property type="term" value="C:plasma membrane protein complex"/>
    <property type="evidence" value="ECO:0007669"/>
    <property type="project" value="TreeGrafter"/>
</dbReference>
<dbReference type="Pfam" id="PF02687">
    <property type="entry name" value="FtsX"/>
    <property type="match status" value="1"/>
</dbReference>
<dbReference type="InterPro" id="IPR025857">
    <property type="entry name" value="MacB_PCD"/>
</dbReference>
<keyword evidence="4 7" id="KW-0812">Transmembrane</keyword>
<keyword evidence="2" id="KW-0813">Transport</keyword>
<keyword evidence="3" id="KW-1003">Cell membrane</keyword>
<evidence type="ECO:0000256" key="5">
    <source>
        <dbReference type="ARBA" id="ARBA00022989"/>
    </source>
</evidence>
<feature type="domain" description="MacB-like periplasmic core" evidence="9">
    <location>
        <begin position="30"/>
        <end position="246"/>
    </location>
</feature>
<evidence type="ECO:0000256" key="6">
    <source>
        <dbReference type="ARBA" id="ARBA00023136"/>
    </source>
</evidence>
<feature type="transmembrane region" description="Helical" evidence="7">
    <location>
        <begin position="318"/>
        <end position="344"/>
    </location>
</feature>
<comment type="subcellular location">
    <subcellularLocation>
        <location evidence="1">Cell membrane</location>
        <topology evidence="1">Multi-pass membrane protein</topology>
    </subcellularLocation>
</comment>
<feature type="domain" description="ABC3 transporter permease C-terminal" evidence="8">
    <location>
        <begin position="277"/>
        <end position="410"/>
    </location>
</feature>
<evidence type="ECO:0008006" key="11">
    <source>
        <dbReference type="Google" id="ProtNLM"/>
    </source>
</evidence>
<dbReference type="InterPro" id="IPR011925">
    <property type="entry name" value="LolCE_TM"/>
</dbReference>
<dbReference type="NCBIfam" id="TIGR02212">
    <property type="entry name" value="lolCE"/>
    <property type="match status" value="1"/>
</dbReference>
<dbReference type="Pfam" id="PF12704">
    <property type="entry name" value="MacB_PCD"/>
    <property type="match status" value="1"/>
</dbReference>
<sequence length="417" mass="46395">MEPMIRFIEIFIGIRYLFSKRQTRFVSFISMISLIGISLGVSALIVILSVMNGFEGELRNRLLSMTAHGYVTEVEGEIKDWKPIYRTISDHEDILSASPYISIEGMIKHQNELSEVLINGVNPNFETMMSSLSINFIVGDLNVLKPDSNNIVLGKILAQKLNVYIGDNIFLLVPKPTNQGLLEPVLGKFVVQGIFEAGVKDHDSTLALIHLNKASQLVGMKDNVTGIRFLTNNVMAAPLIAKQIEKLLGKNYLAIDWGLQNKSYFRAIQLEKTMMSLILSLIIGVAAFNIVASLVMVVKDKNKDIAILRALGLEPRNIVSIFFIQGALIGWFGVVIGIFIGLIVAKNVPILVPLIEDFFRFRIMPGDVFYVTEIPSIIIFNDIIIIGIVGFLLTSLATIYPARKAARVNPAMILRYQ</sequence>
<dbReference type="InterPro" id="IPR003838">
    <property type="entry name" value="ABC3_permease_C"/>
</dbReference>
<reference evidence="10" key="1">
    <citation type="submission" date="2018-05" db="EMBL/GenBank/DDBJ databases">
        <authorList>
            <person name="Lanie J.A."/>
            <person name="Ng W.-L."/>
            <person name="Kazmierczak K.M."/>
            <person name="Andrzejewski T.M."/>
            <person name="Davidsen T.M."/>
            <person name="Wayne K.J."/>
            <person name="Tettelin H."/>
            <person name="Glass J.I."/>
            <person name="Rusch D."/>
            <person name="Podicherti R."/>
            <person name="Tsui H.-C.T."/>
            <person name="Winkler M.E."/>
        </authorList>
    </citation>
    <scope>NUCLEOTIDE SEQUENCE</scope>
</reference>
<evidence type="ECO:0000313" key="10">
    <source>
        <dbReference type="EMBL" id="SUZ85043.1"/>
    </source>
</evidence>
<evidence type="ECO:0000256" key="3">
    <source>
        <dbReference type="ARBA" id="ARBA00022475"/>
    </source>
</evidence>
<proteinExistence type="predicted"/>
<evidence type="ECO:0000256" key="4">
    <source>
        <dbReference type="ARBA" id="ARBA00022692"/>
    </source>
</evidence>
<feature type="transmembrane region" description="Helical" evidence="7">
    <location>
        <begin position="377"/>
        <end position="400"/>
    </location>
</feature>